<feature type="domain" description="SLH" evidence="2">
    <location>
        <begin position="90"/>
        <end position="151"/>
    </location>
</feature>
<dbReference type="RefSeq" id="WP_186879080.1">
    <property type="nucleotide sequence ID" value="NZ_JACOPN010000008.1"/>
</dbReference>
<keyword evidence="1" id="KW-0677">Repeat</keyword>
<dbReference type="Proteomes" id="UP000602260">
    <property type="component" value="Unassembled WGS sequence"/>
</dbReference>
<reference evidence="3" key="1">
    <citation type="submission" date="2020-08" db="EMBL/GenBank/DDBJ databases">
        <title>Genome public.</title>
        <authorList>
            <person name="Liu C."/>
            <person name="Sun Q."/>
        </authorList>
    </citation>
    <scope>NUCLEOTIDE SEQUENCE</scope>
    <source>
        <strain evidence="3">BX5</strain>
    </source>
</reference>
<feature type="domain" description="SLH" evidence="2">
    <location>
        <begin position="31"/>
        <end position="89"/>
    </location>
</feature>
<protein>
    <submittedName>
        <fullName evidence="3">S-layer homology domain-containing protein</fullName>
    </submittedName>
</protein>
<evidence type="ECO:0000313" key="4">
    <source>
        <dbReference type="Proteomes" id="UP000602260"/>
    </source>
</evidence>
<dbReference type="PANTHER" id="PTHR43308:SF5">
    <property type="entry name" value="S-LAYER PROTEIN _ PEPTIDOGLYCAN ENDO-BETA-N-ACETYLGLUCOSAMINIDASE"/>
    <property type="match status" value="1"/>
</dbReference>
<keyword evidence="4" id="KW-1185">Reference proteome</keyword>
<dbReference type="InterPro" id="IPR051465">
    <property type="entry name" value="Cell_Envelope_Struct_Comp"/>
</dbReference>
<dbReference type="Pfam" id="PF00395">
    <property type="entry name" value="SLH"/>
    <property type="match status" value="3"/>
</dbReference>
<sequence>MKRPHILTRITNAARRAASLWLCLAVLFGVSLTLTQTAKAASWMDPYLNQMKEWGVMKGDANGNLHGERAITRAEFVVMLNRAFGYQEMGANPFTDVPDDAWYADDIRISYKAGCLQGTSATTASPNAPVTREQAVALVGRSLRLKNTPGSTQNYRDENRISTWGRGVIRQATDMGIINGYPDGTFRPQAPISRGQAATVLSNAIGTLVNRSGDHKVGNVYGNLTITVPGVTLSNTIVTGNLYLTGGIGLDDVVLNNVTVGGKIVVCGTGSSQKGESSVILRNVTANGLEIDSMTNQFLSVRAEGLTSIKDTTVRTSGYIEDRTTDGKGLALIKLDGAEGAQFQLAGNIKEVINRSPASFLGIGGGVANKVTVDERATGSTLNIGINGTVRDLNLDTAATVTGKGDITSATVNASGSTIPMLPDTIVVRPGVTGNIGGAVMDSAAAIESSEDPRLLAGYPAARNVAPTSADTVFSANKSGTIYWAVTALTDGSVNETVLLNPATSHSVVKSGNIKVAASKTELTAKLSGLTKDGSYYISAMLVDARGRHSPVKVTAFTTPDDTVPAFAAGYPYTNMTFSKTDTAGKEQIVQAMVMPTKDCRLYYALLPKGSAAPTAANFKTGSITGNLGYGVMDVKKNTPLLIPRVNTAYLAEETTYDLYLWLNDADNGKSSAVKKLSVTTLDTTPPVLQSIRVSDVAARSASVTFSVNEPATLYWAVVKHGADFFANGITDKETLAAKIQIETGLGALKKGSANASKAAADVKFTVSGLEGQTSYDLYYVVKDKAGNYNVYTGEFGFPLLLNTLDNEPPTVKQEFTHDGTDSGKLPTPYPDTSIRLVFSESVKGKTQDGSGKPVYNDFKKLYDDTLSAPADKKAAAREALANALRSHIKLYYRPVSGQPALVAEKTTTAADNTNWVIDYRYATVTLDADSGEMIVTFPYNKDKPKESAINLSSGVTYYFELSGIVDTSVAENAMAGSRGVTKLPEFTTIDAQLVFSAVQNSGQLPDTKGDPDMTFRLSPVTAASVNENVLWDMVIWSNKSLSFELYSRKVGTTNWEQVSGTKNTVEIKTNTFNPQVGVTLAGSLGLDWQKLKAFTEDREFAIKITKLESSEVRDNWSGSVSLSITPVTGTAESLRNLSNTPFLTPDSYKEFQNSIYAVKEIGVPAKYTVSCSFRDQNAPTFDNGTPIFTVGDSSASIDIQLNRPNTRFYYVVTQVGKISTTLNDKTVITADNGNWDKLPKNGEGLTAGNVELPRADAITSGTYLNKAPTYIAGIGRYDGSLQTVKISGLAASTKYIAYFVLQGESEESTSGVYAFRFETAEVVRPILSISVATTTATIKADRDANVNYMAFTAAKAGTPFTDKLETHLIGDAEKHDKWSPTYKNLTLLEAMRENVMNGSVSLGSVFDFFADQSTKDQIAGIIASGQTISYSVASGDLTLKAGSLTSKPIDFSKYMLPGGRYWVVAVGKSPLGSGYAFSANAPLYAVDNQPPRVRAISTTITTTSVYKTWDEAANAKYSGTLKIDFDENLYFLTEDSDKLLQVVDKPLADVDKFGSYTSSTTIIGALDPRALTQRYLGSSDTAPCSSLTFDFTDIKRETSITFNSGIADKSSNSGKGMGTLIIRLNIVEDNGFYTAKFLIANGATEWDATGGKLTYDPKK</sequence>
<accession>A0A8J6IZU5</accession>
<comment type="caution">
    <text evidence="3">The sequence shown here is derived from an EMBL/GenBank/DDBJ whole genome shotgun (WGS) entry which is preliminary data.</text>
</comment>
<name>A0A8J6IZU5_9FIRM</name>
<evidence type="ECO:0000259" key="2">
    <source>
        <dbReference type="PROSITE" id="PS51272"/>
    </source>
</evidence>
<dbReference type="PROSITE" id="PS51272">
    <property type="entry name" value="SLH"/>
    <property type="match status" value="3"/>
</dbReference>
<dbReference type="EMBL" id="JACOPN010000008">
    <property type="protein sequence ID" value="MBC5717938.1"/>
    <property type="molecule type" value="Genomic_DNA"/>
</dbReference>
<evidence type="ECO:0000256" key="1">
    <source>
        <dbReference type="ARBA" id="ARBA00022737"/>
    </source>
</evidence>
<evidence type="ECO:0000313" key="3">
    <source>
        <dbReference type="EMBL" id="MBC5717938.1"/>
    </source>
</evidence>
<gene>
    <name evidence="3" type="ORF">H8S55_11535</name>
</gene>
<feature type="domain" description="SLH" evidence="2">
    <location>
        <begin position="152"/>
        <end position="215"/>
    </location>
</feature>
<organism evidence="3 4">
    <name type="scientific">Flintibacter faecis</name>
    <dbReference type="NCBI Taxonomy" id="2763047"/>
    <lineage>
        <taxon>Bacteria</taxon>
        <taxon>Bacillati</taxon>
        <taxon>Bacillota</taxon>
        <taxon>Clostridia</taxon>
        <taxon>Eubacteriales</taxon>
        <taxon>Flintibacter</taxon>
    </lineage>
</organism>
<proteinExistence type="predicted"/>
<dbReference type="PANTHER" id="PTHR43308">
    <property type="entry name" value="OUTER MEMBRANE PROTEIN ALPHA-RELATED"/>
    <property type="match status" value="1"/>
</dbReference>
<dbReference type="InterPro" id="IPR001119">
    <property type="entry name" value="SLH_dom"/>
</dbReference>